<evidence type="ECO:0000313" key="3">
    <source>
        <dbReference type="EMBL" id="RKP07619.1"/>
    </source>
</evidence>
<gene>
    <name evidence="3" type="ORF">THASP1DRAFT_30561</name>
</gene>
<dbReference type="InterPro" id="IPR011762">
    <property type="entry name" value="COA_CT_N"/>
</dbReference>
<reference evidence="4" key="1">
    <citation type="journal article" date="2018" name="Nat. Microbiol.">
        <title>Leveraging single-cell genomics to expand the fungal tree of life.</title>
        <authorList>
            <person name="Ahrendt S.R."/>
            <person name="Quandt C.A."/>
            <person name="Ciobanu D."/>
            <person name="Clum A."/>
            <person name="Salamov A."/>
            <person name="Andreopoulos B."/>
            <person name="Cheng J.F."/>
            <person name="Woyke T."/>
            <person name="Pelin A."/>
            <person name="Henrissat B."/>
            <person name="Reynolds N.K."/>
            <person name="Benny G.L."/>
            <person name="Smith M.E."/>
            <person name="James T.Y."/>
            <person name="Grigoriev I.V."/>
        </authorList>
    </citation>
    <scope>NUCLEOTIDE SEQUENCE [LARGE SCALE GENOMIC DNA]</scope>
    <source>
        <strain evidence="4">RSA 1356</strain>
    </source>
</reference>
<dbReference type="OrthoDB" id="14612at2759"/>
<sequence length="468" mass="52592">MHKNGVAHLVAEHDLHGINRIMRWLSFVPECRDAPLPIWRNLQDPVDRDIDVVPSSVQCDPRTFLAGKMERDENGIENWMSGFFDRGTFMETLAGWARSVVVGRARLGGIPMGVIAVETRTVDRVIPADPANADSEEQVHMEAGQVWYPNSAYKTAQAIRDFNNGEQLPLIIFANWRGFSGGQRDMFHEILKYGSFIVDALVAYRQPVFVYVVPNGELRGGAWVVLDPTINPDCMEMYADETSRAGVLEPEGIVDVKFRRSRILEVMARLDERYRSIKQQLDSPGQSATQRAELKAQLDARERELQPVYRQVALQFADLHDTPGRMHAKGAIRKVLCWRDARRFFHARLRRRLAEERVFALLHAADKDLPRSTMVKELHARWLNSGHGEDKPSDDNSDVAVADWLESAAGQKAIADWQQSVCALRVRTQVAVLAGEDHVAAIQGLAAALKAMSVEQRSELLSQLGLAS</sequence>
<organism evidence="3 4">
    <name type="scientific">Thamnocephalis sphaerospora</name>
    <dbReference type="NCBI Taxonomy" id="78915"/>
    <lineage>
        <taxon>Eukaryota</taxon>
        <taxon>Fungi</taxon>
        <taxon>Fungi incertae sedis</taxon>
        <taxon>Zoopagomycota</taxon>
        <taxon>Zoopagomycotina</taxon>
        <taxon>Zoopagomycetes</taxon>
        <taxon>Zoopagales</taxon>
        <taxon>Sigmoideomycetaceae</taxon>
        <taxon>Thamnocephalis</taxon>
    </lineage>
</organism>
<proteinExistence type="predicted"/>
<dbReference type="InterPro" id="IPR034733">
    <property type="entry name" value="AcCoA_carboxyl_beta"/>
</dbReference>
<dbReference type="GO" id="GO:0006633">
    <property type="term" value="P:fatty acid biosynthetic process"/>
    <property type="evidence" value="ECO:0007669"/>
    <property type="project" value="TreeGrafter"/>
</dbReference>
<dbReference type="InterPro" id="IPR049076">
    <property type="entry name" value="ACCA"/>
</dbReference>
<evidence type="ECO:0000259" key="1">
    <source>
        <dbReference type="PROSITE" id="PS50980"/>
    </source>
</evidence>
<dbReference type="STRING" id="78915.A0A4V1IWH9"/>
<keyword evidence="4" id="KW-1185">Reference proteome</keyword>
<dbReference type="InterPro" id="IPR011763">
    <property type="entry name" value="COA_CT_C"/>
</dbReference>
<dbReference type="GO" id="GO:0003989">
    <property type="term" value="F:acetyl-CoA carboxylase activity"/>
    <property type="evidence" value="ECO:0007669"/>
    <property type="project" value="InterPro"/>
</dbReference>
<name>A0A4V1IWH9_9FUNG</name>
<evidence type="ECO:0000313" key="4">
    <source>
        <dbReference type="Proteomes" id="UP000271241"/>
    </source>
</evidence>
<dbReference type="Gene3D" id="3.90.226.10">
    <property type="entry name" value="2-enoyl-CoA Hydratase, Chain A, domain 1"/>
    <property type="match status" value="1"/>
</dbReference>
<dbReference type="PROSITE" id="PS50989">
    <property type="entry name" value="COA_CT_CTER"/>
    <property type="match status" value="1"/>
</dbReference>
<feature type="domain" description="CoA carboxyltransferase N-terminal" evidence="1">
    <location>
        <begin position="1"/>
        <end position="40"/>
    </location>
</feature>
<accession>A0A4V1IWH9</accession>
<protein>
    <submittedName>
        <fullName evidence="3">ClpP/crotonase-like domain-containing protein</fullName>
    </submittedName>
</protein>
<dbReference type="AlphaFoldDB" id="A0A4V1IWH9"/>
<dbReference type="SUPFAM" id="SSF52096">
    <property type="entry name" value="ClpP/crotonase"/>
    <property type="match status" value="1"/>
</dbReference>
<feature type="domain" description="CoA carboxyltransferase C-terminal" evidence="2">
    <location>
        <begin position="45"/>
        <end position="364"/>
    </location>
</feature>
<dbReference type="PANTHER" id="PTHR45728">
    <property type="entry name" value="ACETYL-COA CARBOXYLASE, ISOFORM A"/>
    <property type="match status" value="1"/>
</dbReference>
<dbReference type="PANTHER" id="PTHR45728:SF3">
    <property type="entry name" value="ACETYL-COA CARBOXYLASE"/>
    <property type="match status" value="1"/>
</dbReference>
<dbReference type="InterPro" id="IPR029045">
    <property type="entry name" value="ClpP/crotonase-like_dom_sf"/>
</dbReference>
<dbReference type="PROSITE" id="PS50980">
    <property type="entry name" value="COA_CT_NTER"/>
    <property type="match status" value="1"/>
</dbReference>
<dbReference type="FunFam" id="3.90.226.10:FF:000010">
    <property type="entry name" value="acetyl-CoA carboxylase isoform X2"/>
    <property type="match status" value="1"/>
</dbReference>
<dbReference type="GO" id="GO:0005739">
    <property type="term" value="C:mitochondrion"/>
    <property type="evidence" value="ECO:0007669"/>
    <property type="project" value="TreeGrafter"/>
</dbReference>
<evidence type="ECO:0000259" key="2">
    <source>
        <dbReference type="PROSITE" id="PS50989"/>
    </source>
</evidence>
<dbReference type="Proteomes" id="UP000271241">
    <property type="component" value="Unassembled WGS sequence"/>
</dbReference>
<dbReference type="EMBL" id="KZ992693">
    <property type="protein sequence ID" value="RKP07619.1"/>
    <property type="molecule type" value="Genomic_DNA"/>
</dbReference>
<dbReference type="Pfam" id="PF01039">
    <property type="entry name" value="Carboxyl_trans"/>
    <property type="match status" value="1"/>
</dbReference>